<dbReference type="PANTHER" id="PTHR22600">
    <property type="entry name" value="BETA-HEXOSAMINIDASE"/>
    <property type="match status" value="1"/>
</dbReference>
<dbReference type="GO" id="GO:0004563">
    <property type="term" value="F:beta-N-acetylhexosaminidase activity"/>
    <property type="evidence" value="ECO:0007669"/>
    <property type="project" value="UniProtKB-EC"/>
</dbReference>
<comment type="similarity">
    <text evidence="2">Belongs to the glycosyl hydrolase 20 family.</text>
</comment>
<keyword evidence="5" id="KW-0326">Glycosidase</keyword>
<evidence type="ECO:0000256" key="4">
    <source>
        <dbReference type="ARBA" id="ARBA00022801"/>
    </source>
</evidence>
<evidence type="ECO:0000313" key="8">
    <source>
        <dbReference type="EMBL" id="SVB77429.1"/>
    </source>
</evidence>
<dbReference type="SUPFAM" id="SSF55545">
    <property type="entry name" value="beta-N-acetylhexosaminidase-like domain"/>
    <property type="match status" value="1"/>
</dbReference>
<dbReference type="PRINTS" id="PR00738">
    <property type="entry name" value="GLHYDRLASE20"/>
</dbReference>
<dbReference type="PIRSF" id="PIRSF001093">
    <property type="entry name" value="B-hxosamndse_ab_euk"/>
    <property type="match status" value="1"/>
</dbReference>
<dbReference type="Pfam" id="PF00728">
    <property type="entry name" value="Glyco_hydro_20"/>
    <property type="match status" value="1"/>
</dbReference>
<dbReference type="GO" id="GO:0005975">
    <property type="term" value="P:carbohydrate metabolic process"/>
    <property type="evidence" value="ECO:0007669"/>
    <property type="project" value="InterPro"/>
</dbReference>
<dbReference type="PANTHER" id="PTHR22600:SF57">
    <property type="entry name" value="BETA-N-ACETYLHEXOSAMINIDASE"/>
    <property type="match status" value="1"/>
</dbReference>
<dbReference type="Gene3D" id="3.30.379.10">
    <property type="entry name" value="Chitobiase/beta-hexosaminidase domain 2-like"/>
    <property type="match status" value="1"/>
</dbReference>
<feature type="non-terminal residue" evidence="8">
    <location>
        <position position="488"/>
    </location>
</feature>
<proteinExistence type="inferred from homology"/>
<dbReference type="Pfam" id="PF02838">
    <property type="entry name" value="Glyco_hydro_20b"/>
    <property type="match status" value="1"/>
</dbReference>
<sequence>CNQSNDISVDPETHLLPYPNQIFLQENTINLGEGLNVSDGIYSSYLKEQLLLNNIPNDKGVKVIFEKSKLDTLGDEGYRLIAKNNKISILSNTKAGIFYGIQTLIQLAKLGVVQELEIIDKPQFKWRAYMLDEGRYFQGKEVVKTILNEMAHLKMNVFHWHLTDDAGWRIEIKKYPLLTQIGSKRDSTQINYQGKKWGSEVFDGVPHEGFYTQDDIKEIVAYAENLNITIVPEIAMPGHASAAIASYPFLGSSTQPIKVPERFGVGEVIFNPASPKTITFIQDVLKEVSDLFPGDIMHIGGDEAKYDLWKTNEDVKALMKKNQLENYSDVQVHFTNNISDYINSVLGKRMMGWNEIMGNNLHNWGNNDDNATTKLSKNAIIHFWKGGLENLKIAIDAGHDLVNSDHNYTYLDYTYEQINLNKAYSFNPIPDGFTKEEAEQILGLGTQMWGEWTPTEKEVYSQTFPRIAAYAETGWTLTNNKNYKRFKA</sequence>
<accession>A0A382GR26</accession>
<dbReference type="Gene3D" id="3.20.20.80">
    <property type="entry name" value="Glycosidases"/>
    <property type="match status" value="1"/>
</dbReference>
<dbReference type="InterPro" id="IPR025705">
    <property type="entry name" value="Beta_hexosaminidase_sua/sub"/>
</dbReference>
<feature type="domain" description="Beta-hexosaminidase bacterial type N-terminal" evidence="7">
    <location>
        <begin position="17"/>
        <end position="120"/>
    </location>
</feature>
<dbReference type="CDD" id="cd06563">
    <property type="entry name" value="GH20_chitobiase-like"/>
    <property type="match status" value="1"/>
</dbReference>
<comment type="catalytic activity">
    <reaction evidence="1">
        <text>Hydrolysis of terminal non-reducing N-acetyl-D-hexosamine residues in N-acetyl-beta-D-hexosaminides.</text>
        <dbReference type="EC" id="3.2.1.52"/>
    </reaction>
</comment>
<reference evidence="8" key="1">
    <citation type="submission" date="2018-05" db="EMBL/GenBank/DDBJ databases">
        <authorList>
            <person name="Lanie J.A."/>
            <person name="Ng W.-L."/>
            <person name="Kazmierczak K.M."/>
            <person name="Andrzejewski T.M."/>
            <person name="Davidsen T.M."/>
            <person name="Wayne K.J."/>
            <person name="Tettelin H."/>
            <person name="Glass J.I."/>
            <person name="Rusch D."/>
            <person name="Podicherti R."/>
            <person name="Tsui H.-C.T."/>
            <person name="Winkler M.E."/>
        </authorList>
    </citation>
    <scope>NUCLEOTIDE SEQUENCE</scope>
</reference>
<name>A0A382GR26_9ZZZZ</name>
<dbReference type="InterPro" id="IPR017853">
    <property type="entry name" value="GH"/>
</dbReference>
<evidence type="ECO:0000256" key="5">
    <source>
        <dbReference type="ARBA" id="ARBA00023295"/>
    </source>
</evidence>
<dbReference type="AlphaFoldDB" id="A0A382GR26"/>
<dbReference type="EC" id="3.2.1.52" evidence="3"/>
<protein>
    <recommendedName>
        <fullName evidence="3">beta-N-acetylhexosaminidase</fullName>
        <ecNumber evidence="3">3.2.1.52</ecNumber>
    </recommendedName>
</protein>
<feature type="domain" description="Glycoside hydrolase family 20 catalytic" evidence="6">
    <location>
        <begin position="124"/>
        <end position="476"/>
    </location>
</feature>
<evidence type="ECO:0000259" key="6">
    <source>
        <dbReference type="Pfam" id="PF00728"/>
    </source>
</evidence>
<evidence type="ECO:0000256" key="3">
    <source>
        <dbReference type="ARBA" id="ARBA00012663"/>
    </source>
</evidence>
<dbReference type="InterPro" id="IPR015883">
    <property type="entry name" value="Glyco_hydro_20_cat"/>
</dbReference>
<keyword evidence="4" id="KW-0378">Hydrolase</keyword>
<organism evidence="8">
    <name type="scientific">marine metagenome</name>
    <dbReference type="NCBI Taxonomy" id="408172"/>
    <lineage>
        <taxon>unclassified sequences</taxon>
        <taxon>metagenomes</taxon>
        <taxon>ecological metagenomes</taxon>
    </lineage>
</organism>
<evidence type="ECO:0000259" key="7">
    <source>
        <dbReference type="Pfam" id="PF02838"/>
    </source>
</evidence>
<dbReference type="InterPro" id="IPR029018">
    <property type="entry name" value="Hex-like_dom2"/>
</dbReference>
<dbReference type="EMBL" id="UINC01056879">
    <property type="protein sequence ID" value="SVB77429.1"/>
    <property type="molecule type" value="Genomic_DNA"/>
</dbReference>
<dbReference type="SUPFAM" id="SSF51445">
    <property type="entry name" value="(Trans)glycosidases"/>
    <property type="match status" value="1"/>
</dbReference>
<gene>
    <name evidence="8" type="ORF">METZ01_LOCUS230283</name>
</gene>
<dbReference type="InterPro" id="IPR015882">
    <property type="entry name" value="HEX_bac_N"/>
</dbReference>
<feature type="non-terminal residue" evidence="8">
    <location>
        <position position="1"/>
    </location>
</feature>
<dbReference type="GO" id="GO:0030203">
    <property type="term" value="P:glycosaminoglycan metabolic process"/>
    <property type="evidence" value="ECO:0007669"/>
    <property type="project" value="TreeGrafter"/>
</dbReference>
<dbReference type="GO" id="GO:0016020">
    <property type="term" value="C:membrane"/>
    <property type="evidence" value="ECO:0007669"/>
    <property type="project" value="TreeGrafter"/>
</dbReference>
<evidence type="ECO:0000256" key="1">
    <source>
        <dbReference type="ARBA" id="ARBA00001231"/>
    </source>
</evidence>
<evidence type="ECO:0000256" key="2">
    <source>
        <dbReference type="ARBA" id="ARBA00006285"/>
    </source>
</evidence>